<dbReference type="Gene3D" id="3.60.15.10">
    <property type="entry name" value="Ribonuclease Z/Hydroxyacylglutathione hydrolase-like"/>
    <property type="match status" value="1"/>
</dbReference>
<evidence type="ECO:0000256" key="5">
    <source>
        <dbReference type="SAM" id="MobiDB-lite"/>
    </source>
</evidence>
<dbReference type="InterPro" id="IPR036866">
    <property type="entry name" value="RibonucZ/Hydroxyglut_hydro"/>
</dbReference>
<keyword evidence="4" id="KW-0862">Zinc</keyword>
<feature type="region of interest" description="Disordered" evidence="5">
    <location>
        <begin position="22"/>
        <end position="44"/>
    </location>
</feature>
<evidence type="ECO:0008006" key="7">
    <source>
        <dbReference type="Google" id="ProtNLM"/>
    </source>
</evidence>
<reference evidence="6" key="1">
    <citation type="journal article" date="2014" name="Front. Microbiol.">
        <title>High frequency of phylogenetically diverse reductive dehalogenase-homologous genes in deep subseafloor sedimentary metagenomes.</title>
        <authorList>
            <person name="Kawai M."/>
            <person name="Futagami T."/>
            <person name="Toyoda A."/>
            <person name="Takaki Y."/>
            <person name="Nishi S."/>
            <person name="Hori S."/>
            <person name="Arai W."/>
            <person name="Tsubouchi T."/>
            <person name="Morono Y."/>
            <person name="Uchiyama I."/>
            <person name="Ito T."/>
            <person name="Fujiyama A."/>
            <person name="Inagaki F."/>
            <person name="Takami H."/>
        </authorList>
    </citation>
    <scope>NUCLEOTIDE SEQUENCE</scope>
    <source>
        <strain evidence="6">Expedition CK06-06</strain>
    </source>
</reference>
<evidence type="ECO:0000256" key="4">
    <source>
        <dbReference type="ARBA" id="ARBA00022833"/>
    </source>
</evidence>
<comment type="caution">
    <text evidence="6">The sequence shown here is derived from an EMBL/GenBank/DDBJ whole genome shotgun (WGS) entry which is preliminary data.</text>
</comment>
<comment type="cofactor">
    <cofactor evidence="1">
        <name>Zn(2+)</name>
        <dbReference type="ChEBI" id="CHEBI:29105"/>
    </cofactor>
</comment>
<evidence type="ECO:0000313" key="6">
    <source>
        <dbReference type="EMBL" id="GAI49394.1"/>
    </source>
</evidence>
<name>X1R1G5_9ZZZZ</name>
<keyword evidence="2" id="KW-0479">Metal-binding</keyword>
<dbReference type="GO" id="GO:0046872">
    <property type="term" value="F:metal ion binding"/>
    <property type="evidence" value="ECO:0007669"/>
    <property type="project" value="UniProtKB-KW"/>
</dbReference>
<dbReference type="PANTHER" id="PTHR46233">
    <property type="entry name" value="HYDROXYACYLGLUTATHIONE HYDROLASE GLOC"/>
    <property type="match status" value="1"/>
</dbReference>
<organism evidence="6">
    <name type="scientific">marine sediment metagenome</name>
    <dbReference type="NCBI Taxonomy" id="412755"/>
    <lineage>
        <taxon>unclassified sequences</taxon>
        <taxon>metagenomes</taxon>
        <taxon>ecological metagenomes</taxon>
    </lineage>
</organism>
<sequence>SYDKLMDSIHTKLMTLPDDTVVYPGHGPETTIGAERQGNPWLRG</sequence>
<keyword evidence="3" id="KW-0378">Hydrolase</keyword>
<accession>X1R1G5</accession>
<feature type="non-terminal residue" evidence="6">
    <location>
        <position position="1"/>
    </location>
</feature>
<dbReference type="SUPFAM" id="SSF56281">
    <property type="entry name" value="Metallo-hydrolase/oxidoreductase"/>
    <property type="match status" value="1"/>
</dbReference>
<dbReference type="EMBL" id="BARV01037298">
    <property type="protein sequence ID" value="GAI49394.1"/>
    <property type="molecule type" value="Genomic_DNA"/>
</dbReference>
<protein>
    <recommendedName>
        <fullName evidence="7">Metallo-beta-lactamase domain-containing protein</fullName>
    </recommendedName>
</protein>
<evidence type="ECO:0000256" key="1">
    <source>
        <dbReference type="ARBA" id="ARBA00001947"/>
    </source>
</evidence>
<dbReference type="InterPro" id="IPR051453">
    <property type="entry name" value="MBL_Glyoxalase_II"/>
</dbReference>
<gene>
    <name evidence="6" type="ORF">S06H3_57737</name>
</gene>
<evidence type="ECO:0000256" key="2">
    <source>
        <dbReference type="ARBA" id="ARBA00022723"/>
    </source>
</evidence>
<evidence type="ECO:0000256" key="3">
    <source>
        <dbReference type="ARBA" id="ARBA00022801"/>
    </source>
</evidence>
<dbReference type="GO" id="GO:0016787">
    <property type="term" value="F:hydrolase activity"/>
    <property type="evidence" value="ECO:0007669"/>
    <property type="project" value="UniProtKB-KW"/>
</dbReference>
<dbReference type="AlphaFoldDB" id="X1R1G5"/>
<proteinExistence type="predicted"/>
<dbReference type="PANTHER" id="PTHR46233:SF3">
    <property type="entry name" value="HYDROXYACYLGLUTATHIONE HYDROLASE GLOC"/>
    <property type="match status" value="1"/>
</dbReference>